<reference evidence="3" key="1">
    <citation type="journal article" date="2009" name="Genome Res.">
        <title>Comparative genomic analyses of the human fungal pathogens Coccidioides and their relatives.</title>
        <authorList>
            <person name="Sharpton T.J."/>
            <person name="Stajich J.E."/>
            <person name="Rounsley S.D."/>
            <person name="Gardner M.J."/>
            <person name="Wortman J.R."/>
            <person name="Jordar V.S."/>
            <person name="Maiti R."/>
            <person name="Kodira C.D."/>
            <person name="Neafsey D.E."/>
            <person name="Zeng Q."/>
            <person name="Hung C.-Y."/>
            <person name="McMahan C."/>
            <person name="Muszewska A."/>
            <person name="Grynberg M."/>
            <person name="Mandel M.A."/>
            <person name="Kellner E.M."/>
            <person name="Barker B.M."/>
            <person name="Galgiani J.N."/>
            <person name="Orbach M.J."/>
            <person name="Kirkland T.N."/>
            <person name="Cole G.T."/>
            <person name="Henn M.R."/>
            <person name="Birren B.W."/>
            <person name="Taylor J.W."/>
        </authorList>
    </citation>
    <scope>NUCLEOTIDE SEQUENCE [LARGE SCALE GENOMIC DNA]</scope>
    <source>
        <strain evidence="3">UAMH 1704</strain>
    </source>
</reference>
<dbReference type="RefSeq" id="XP_002543360.1">
    <property type="nucleotide sequence ID" value="XM_002543314.1"/>
</dbReference>
<evidence type="ECO:0000256" key="1">
    <source>
        <dbReference type="SAM" id="MobiDB-lite"/>
    </source>
</evidence>
<organism evidence="2 3">
    <name type="scientific">Uncinocarpus reesii (strain UAMH 1704)</name>
    <dbReference type="NCBI Taxonomy" id="336963"/>
    <lineage>
        <taxon>Eukaryota</taxon>
        <taxon>Fungi</taxon>
        <taxon>Dikarya</taxon>
        <taxon>Ascomycota</taxon>
        <taxon>Pezizomycotina</taxon>
        <taxon>Eurotiomycetes</taxon>
        <taxon>Eurotiomycetidae</taxon>
        <taxon>Onygenales</taxon>
        <taxon>Onygenaceae</taxon>
        <taxon>Uncinocarpus</taxon>
    </lineage>
</organism>
<gene>
    <name evidence="2" type="ORF">UREG_02876</name>
</gene>
<dbReference type="EMBL" id="CH476615">
    <property type="protein sequence ID" value="EEP78027.1"/>
    <property type="molecule type" value="Genomic_DNA"/>
</dbReference>
<keyword evidence="3" id="KW-1185">Reference proteome</keyword>
<evidence type="ECO:0000313" key="3">
    <source>
        <dbReference type="Proteomes" id="UP000002058"/>
    </source>
</evidence>
<dbReference type="GeneID" id="8443489"/>
<feature type="compositionally biased region" description="Basic and acidic residues" evidence="1">
    <location>
        <begin position="1"/>
        <end position="12"/>
    </location>
</feature>
<dbReference type="Proteomes" id="UP000002058">
    <property type="component" value="Unassembled WGS sequence"/>
</dbReference>
<dbReference type="HOGENOM" id="CLU_1866632_0_0_1"/>
<proteinExistence type="predicted"/>
<evidence type="ECO:0000313" key="2">
    <source>
        <dbReference type="EMBL" id="EEP78027.1"/>
    </source>
</evidence>
<accession>C4JID0</accession>
<name>C4JID0_UNCRE</name>
<feature type="compositionally biased region" description="Basic and acidic residues" evidence="1">
    <location>
        <begin position="24"/>
        <end position="38"/>
    </location>
</feature>
<sequence length="137" mass="14969">MKAAGEPERQEAADEGLPRIGMGGRDRISKDKAPAKAKRDWIPSWVYFRVVGHISLGAAEEQEDEVEVLTPANRMPDWGYFPVTGWSSGVAGALSLQRPPRGFLFPNIPVTKINPGCYAPHTPVNMVEAIDSANLEI</sequence>
<dbReference type="VEuPathDB" id="FungiDB:UREG_02876"/>
<dbReference type="AlphaFoldDB" id="C4JID0"/>
<dbReference type="KEGG" id="ure:UREG_02876"/>
<feature type="region of interest" description="Disordered" evidence="1">
    <location>
        <begin position="1"/>
        <end position="38"/>
    </location>
</feature>
<dbReference type="InParanoid" id="C4JID0"/>
<protein>
    <submittedName>
        <fullName evidence="2">Uncharacterized protein</fullName>
    </submittedName>
</protein>